<proteinExistence type="predicted"/>
<evidence type="ECO:0000313" key="2">
    <source>
        <dbReference type="Proteomes" id="UP000248758"/>
    </source>
</evidence>
<evidence type="ECO:0000313" key="1">
    <source>
        <dbReference type="EMBL" id="SQK71694.1"/>
    </source>
</evidence>
<protein>
    <submittedName>
        <fullName evidence="1">Integral membrane protein, YccS/YhfK family</fullName>
    </submittedName>
</protein>
<organism evidence="1 2">
    <name type="scientific">Tatumella ptyseos</name>
    <dbReference type="NCBI Taxonomy" id="82987"/>
    <lineage>
        <taxon>Bacteria</taxon>
        <taxon>Pseudomonadati</taxon>
        <taxon>Pseudomonadota</taxon>
        <taxon>Gammaproteobacteria</taxon>
        <taxon>Enterobacterales</taxon>
        <taxon>Erwiniaceae</taxon>
        <taxon>Tatumella</taxon>
    </lineage>
</organism>
<accession>A0A2X5S7X8</accession>
<reference evidence="1 2" key="1">
    <citation type="submission" date="2018-06" db="EMBL/GenBank/DDBJ databases">
        <authorList>
            <consortium name="Pathogen Informatics"/>
            <person name="Doyle S."/>
        </authorList>
    </citation>
    <scope>NUCLEOTIDE SEQUENCE [LARGE SCALE GENOMIC DNA]</scope>
    <source>
        <strain evidence="1 2">NCTC11468</strain>
    </source>
</reference>
<dbReference type="Proteomes" id="UP000248758">
    <property type="component" value="Chromosome 1"/>
</dbReference>
<dbReference type="EMBL" id="LS483499">
    <property type="protein sequence ID" value="SQK71694.1"/>
    <property type="molecule type" value="Genomic_DNA"/>
</dbReference>
<gene>
    <name evidence="1" type="ORF">NCTC11468_00098</name>
</gene>
<sequence>MQEPGFDTEYLSEMHLWVTHSQFIVEHINVLTTLSREHTMLTPDLAEKYLQSCEVALQQCQQRLDFHSEEDHSRNVMDEEIKIPLGPVTIVERQLNQILSHLKVMRTISSLVWRQRPHHGQWLLSKKSSPK</sequence>
<name>A0A2X5S7X8_9GAMM</name>
<dbReference type="KEGG" id="tpty:NCTC11468_00098"/>
<dbReference type="AlphaFoldDB" id="A0A2X5S7X8"/>